<dbReference type="AlphaFoldDB" id="A0A6J4QYI4"/>
<feature type="non-terminal residue" evidence="2">
    <location>
        <position position="54"/>
    </location>
</feature>
<feature type="non-terminal residue" evidence="2">
    <location>
        <position position="1"/>
    </location>
</feature>
<proteinExistence type="predicted"/>
<sequence length="54" mass="6070">VRLRRVRFRHPCPARHAGGLLRPDDPRCRAPRQRFARSQQTGLSELAGGGHLSV</sequence>
<feature type="region of interest" description="Disordered" evidence="1">
    <location>
        <begin position="13"/>
        <end position="54"/>
    </location>
</feature>
<gene>
    <name evidence="2" type="ORF">AVDCRST_MAG58-2077</name>
</gene>
<reference evidence="2" key="1">
    <citation type="submission" date="2020-02" db="EMBL/GenBank/DDBJ databases">
        <authorList>
            <person name="Meier V. D."/>
        </authorList>
    </citation>
    <scope>NUCLEOTIDE SEQUENCE</scope>
    <source>
        <strain evidence="2">AVDCRST_MAG58</strain>
    </source>
</reference>
<protein>
    <submittedName>
        <fullName evidence="2">Uncharacterized protein</fullName>
    </submittedName>
</protein>
<evidence type="ECO:0000256" key="1">
    <source>
        <dbReference type="SAM" id="MobiDB-lite"/>
    </source>
</evidence>
<dbReference type="EMBL" id="CADCVF010000024">
    <property type="protein sequence ID" value="CAA9451606.1"/>
    <property type="molecule type" value="Genomic_DNA"/>
</dbReference>
<accession>A0A6J4QYI4</accession>
<name>A0A6J4QYI4_9ACTN</name>
<evidence type="ECO:0000313" key="2">
    <source>
        <dbReference type="EMBL" id="CAA9451606.1"/>
    </source>
</evidence>
<organism evidence="2">
    <name type="scientific">uncultured Rubrobacteraceae bacterium</name>
    <dbReference type="NCBI Taxonomy" id="349277"/>
    <lineage>
        <taxon>Bacteria</taxon>
        <taxon>Bacillati</taxon>
        <taxon>Actinomycetota</taxon>
        <taxon>Rubrobacteria</taxon>
        <taxon>Rubrobacterales</taxon>
        <taxon>Rubrobacteraceae</taxon>
        <taxon>environmental samples</taxon>
    </lineage>
</organism>